<evidence type="ECO:0000256" key="1">
    <source>
        <dbReference type="SAM" id="MobiDB-lite"/>
    </source>
</evidence>
<accession>A0A2H4MCE1</accession>
<feature type="region of interest" description="Disordered" evidence="1">
    <location>
        <begin position="1"/>
        <end position="66"/>
    </location>
</feature>
<keyword evidence="2" id="KW-0167">Capsid protein</keyword>
<keyword evidence="2" id="KW-0946">Virion</keyword>
<name>A0A2H4MCE1_9VIRU</name>
<protein>
    <submittedName>
        <fullName evidence="2">Coat protein</fullName>
    </submittedName>
</protein>
<dbReference type="GO" id="GO:0019028">
    <property type="term" value="C:viral capsid"/>
    <property type="evidence" value="ECO:0007669"/>
    <property type="project" value="UniProtKB-KW"/>
</dbReference>
<proteinExistence type="predicted"/>
<feature type="compositionally biased region" description="Low complexity" evidence="1">
    <location>
        <begin position="1"/>
        <end position="21"/>
    </location>
</feature>
<reference evidence="2" key="1">
    <citation type="submission" date="2017-08" db="EMBL/GenBank/DDBJ databases">
        <title>Complete genomic sequence of Raphanus sativus cryptic virus 4, a novel Alphapartitivirus from radish.</title>
        <authorList>
            <person name="Svanella-Dumas L."/>
            <person name="Theil S."/>
            <person name="Barret M."/>
            <person name="Candresse T."/>
        </authorList>
    </citation>
    <scope>NUCLEOTIDE SEQUENCE</scope>
    <source>
        <strain evidence="2">FH1147</strain>
    </source>
</reference>
<evidence type="ECO:0000313" key="2">
    <source>
        <dbReference type="EMBL" id="ATG29854.1"/>
    </source>
</evidence>
<feature type="compositionally biased region" description="Pro residues" evidence="1">
    <location>
        <begin position="22"/>
        <end position="35"/>
    </location>
</feature>
<dbReference type="EMBL" id="MF686922">
    <property type="protein sequence ID" value="ATG29854.1"/>
    <property type="molecule type" value="Genomic_RNA"/>
</dbReference>
<organism evidence="2">
    <name type="scientific">Raphanus sativus cryptic virus 4</name>
    <dbReference type="NCBI Taxonomy" id="2028130"/>
    <lineage>
        <taxon>Viruses</taxon>
        <taxon>Riboviria</taxon>
        <taxon>Orthornavirae</taxon>
        <taxon>Pisuviricota</taxon>
        <taxon>Duplopiviricetes</taxon>
        <taxon>Durnavirales</taxon>
        <taxon>Partitiviridae</taxon>
    </lineage>
</organism>
<sequence>MDPHVPVVNANPANPPAAAAPEPNPQPQIQAPPPVAGTAQPTIAPPARRSRQPRGPVPMNTSHTQPGANALLIVGSSTPMQTNTDRSPNLFVPDASMLFYVLSICDLLMNTTDRFLRSAPAWLPIVSQLYISVLWNVMILKVFRNSGYGAHTAQIVDTLVNEYRIDECMIPGPLVAFFQSLAAINGPFEWIGDISPALPDFATMWDSVNFHVDQNYVRSLPNPSIILDQLIHFARYVDPNAAGVSSYATFQWYRNVYSLTAANAVRAHRLGPQLCGSLYTTQTQYDTARNFWSSALVNLTRTNATAGQPRFSNYAQFFGFIAQDSTLQANWFQHVVLTMNKYCQYFNGSVPLKTILTTGIGSVIIKGTPKLNPDTRRWIYPPNTQIEPFTSTRVDPRRDIPNDLTVRFEHCDHELEEQAEQYAMTSYTNLVYSNEIPTQNQWAQINTAQTHFGPIWNFPSHRSFADGRHKAQYAQVVASRFHQQAANRTE</sequence>